<gene>
    <name evidence="3" type="ORF">VNO77_18982</name>
</gene>
<feature type="transmembrane region" description="Helical" evidence="1">
    <location>
        <begin position="104"/>
        <end position="125"/>
    </location>
</feature>
<reference evidence="3 4" key="1">
    <citation type="submission" date="2024-01" db="EMBL/GenBank/DDBJ databases">
        <title>The genomes of 5 underutilized Papilionoideae crops provide insights into root nodulation and disease resistanc.</title>
        <authorList>
            <person name="Jiang F."/>
        </authorList>
    </citation>
    <scope>NUCLEOTIDE SEQUENCE [LARGE SCALE GENOMIC DNA]</scope>
    <source>
        <strain evidence="3">LVBAO_FW01</strain>
        <tissue evidence="3">Leaves</tissue>
    </source>
</reference>
<evidence type="ECO:0000256" key="1">
    <source>
        <dbReference type="SAM" id="Phobius"/>
    </source>
</evidence>
<accession>A0AAN9QI47</accession>
<keyword evidence="1" id="KW-0472">Membrane</keyword>
<name>A0AAN9QI47_CANGL</name>
<keyword evidence="2" id="KW-0732">Signal</keyword>
<evidence type="ECO:0000313" key="4">
    <source>
        <dbReference type="Proteomes" id="UP001367508"/>
    </source>
</evidence>
<keyword evidence="1" id="KW-1133">Transmembrane helix</keyword>
<dbReference type="Proteomes" id="UP001367508">
    <property type="component" value="Unassembled WGS sequence"/>
</dbReference>
<evidence type="ECO:0000313" key="3">
    <source>
        <dbReference type="EMBL" id="KAK7338375.1"/>
    </source>
</evidence>
<dbReference type="EMBL" id="JAYMYQ010000004">
    <property type="protein sequence ID" value="KAK7338375.1"/>
    <property type="molecule type" value="Genomic_DNA"/>
</dbReference>
<organism evidence="3 4">
    <name type="scientific">Canavalia gladiata</name>
    <name type="common">Sword bean</name>
    <name type="synonym">Dolichos gladiatus</name>
    <dbReference type="NCBI Taxonomy" id="3824"/>
    <lineage>
        <taxon>Eukaryota</taxon>
        <taxon>Viridiplantae</taxon>
        <taxon>Streptophyta</taxon>
        <taxon>Embryophyta</taxon>
        <taxon>Tracheophyta</taxon>
        <taxon>Spermatophyta</taxon>
        <taxon>Magnoliopsida</taxon>
        <taxon>eudicotyledons</taxon>
        <taxon>Gunneridae</taxon>
        <taxon>Pentapetalae</taxon>
        <taxon>rosids</taxon>
        <taxon>fabids</taxon>
        <taxon>Fabales</taxon>
        <taxon>Fabaceae</taxon>
        <taxon>Papilionoideae</taxon>
        <taxon>50 kb inversion clade</taxon>
        <taxon>NPAAA clade</taxon>
        <taxon>indigoferoid/millettioid clade</taxon>
        <taxon>Phaseoleae</taxon>
        <taxon>Canavalia</taxon>
    </lineage>
</organism>
<proteinExistence type="predicted"/>
<dbReference type="AlphaFoldDB" id="A0AAN9QI47"/>
<keyword evidence="1" id="KW-0812">Transmembrane</keyword>
<feature type="signal peptide" evidence="2">
    <location>
        <begin position="1"/>
        <end position="20"/>
    </location>
</feature>
<evidence type="ECO:0000256" key="2">
    <source>
        <dbReference type="SAM" id="SignalP"/>
    </source>
</evidence>
<protein>
    <submittedName>
        <fullName evidence="3">Uncharacterized protein</fullName>
    </submittedName>
</protein>
<sequence length="202" mass="22151">MLTIICIFVLQLLEWSNVSAAERRGHCLMTPRSTMSIGAVLDLDSLMGKQQKIAMEIAVHEFNRLSCSKLLLKIKDSHGNSTEAVAGENKANNGTLGFQPFLGLFYICGTVAALALLYAMICLVLNNVNTLMTLVQGPSAQLGRIWGWLTTFLGRFYSKLQFRKRLSPVTETGNAEETVSNREDQSLAVVELVDVVMAAHAS</sequence>
<feature type="chain" id="PRO_5042821129" evidence="2">
    <location>
        <begin position="21"/>
        <end position="202"/>
    </location>
</feature>
<keyword evidence="4" id="KW-1185">Reference proteome</keyword>
<comment type="caution">
    <text evidence="3">The sequence shown here is derived from an EMBL/GenBank/DDBJ whole genome shotgun (WGS) entry which is preliminary data.</text>
</comment>